<feature type="transmembrane region" description="Helical" evidence="1">
    <location>
        <begin position="62"/>
        <end position="90"/>
    </location>
</feature>
<evidence type="ECO:0000313" key="2">
    <source>
        <dbReference type="EMBL" id="MDW2797320.1"/>
    </source>
</evidence>
<evidence type="ECO:0000313" key="3">
    <source>
        <dbReference type="Proteomes" id="UP001276854"/>
    </source>
</evidence>
<feature type="transmembrane region" description="Helical" evidence="1">
    <location>
        <begin position="307"/>
        <end position="325"/>
    </location>
</feature>
<dbReference type="Pfam" id="PF07613">
    <property type="entry name" value="DUF1576"/>
    <property type="match status" value="2"/>
</dbReference>
<keyword evidence="1" id="KW-1133">Transmembrane helix</keyword>
<name>A0ABU4GI82_9CLOT</name>
<feature type="transmembrane region" description="Helical" evidence="1">
    <location>
        <begin position="235"/>
        <end position="254"/>
    </location>
</feature>
<keyword evidence="3" id="KW-1185">Reference proteome</keyword>
<feature type="transmembrane region" description="Helical" evidence="1">
    <location>
        <begin position="135"/>
        <end position="156"/>
    </location>
</feature>
<gene>
    <name evidence="2" type="ORF">RZO55_06990</name>
</gene>
<feature type="transmembrane region" description="Helical" evidence="1">
    <location>
        <begin position="196"/>
        <end position="215"/>
    </location>
</feature>
<dbReference type="EMBL" id="JAWONS010000109">
    <property type="protein sequence ID" value="MDW2797320.1"/>
    <property type="molecule type" value="Genomic_DNA"/>
</dbReference>
<accession>A0ABU4GI82</accession>
<feature type="transmembrane region" description="Helical" evidence="1">
    <location>
        <begin position="163"/>
        <end position="184"/>
    </location>
</feature>
<sequence>MTGQLSVRFRTYGPLSRRAKFQILALVPIYFIVAGFLLQPFDEIWRGIITIVQEPDFLITDYIAIGGIGAAFINAGVLTLLSIAIVYFLGMDMSGHTITSSFLMFGFSLFGKNILNIWAIMMGICLYSYYHKTSITRYIYVGFYGTCLSPVITQIMQIGNLPLGLRLVLSFFVGISIGFVLPPLSTHTHYAHQGYSLYNVGFSCGIIATIIVSLMKSFGIEIKARLIWSTGQNVLFARLLIALFFGMIVFSFFISKQVWTRYLEILKSYGISGTDYVKSEGFAPTLFNMGINGIVSTLLVLIVRGDLNGPTIGGIFTIVGFSATGKHTRNILPIMIGVIIGGYLKNWSITDPSAQLALLLSTTLAPIAGEFGVGAGILAGFLHSSAALNVGIVYGGLNLYNNGFAGGLIATFLVPVLKSIRDRKAHAKTHVSL</sequence>
<reference evidence="2 3" key="1">
    <citation type="submission" date="2023-10" db="EMBL/GenBank/DDBJ databases">
        <title>A novel Glycoside Hydrolase 43-Like Enzyme from Clostrdium boliviensis is an Endo-xylanase, and a Candidate for Xylooligosaccharides Production from Different Xylan Substrates.</title>
        <authorList>
            <person name="Alvarez M.T."/>
            <person name="Rocabado-Villegas L.R."/>
            <person name="Salas-Veizaga D.M."/>
            <person name="Linares-Pasten J.A."/>
            <person name="Gudmundsdottir E.E."/>
            <person name="Hreggvidsson G.O."/>
            <person name="Adlercreutz P."/>
            <person name="Nordberg Karlsson E."/>
        </authorList>
    </citation>
    <scope>NUCLEOTIDE SEQUENCE [LARGE SCALE GENOMIC DNA]</scope>
    <source>
        <strain evidence="2 3">E-1</strain>
    </source>
</reference>
<feature type="transmembrane region" description="Helical" evidence="1">
    <location>
        <begin position="102"/>
        <end position="129"/>
    </location>
</feature>
<protein>
    <submittedName>
        <fullName evidence="2">DUF1576 domain-containing protein</fullName>
    </submittedName>
</protein>
<keyword evidence="1" id="KW-0472">Membrane</keyword>
<comment type="caution">
    <text evidence="2">The sequence shown here is derived from an EMBL/GenBank/DDBJ whole genome shotgun (WGS) entry which is preliminary data.</text>
</comment>
<proteinExistence type="predicted"/>
<dbReference type="RefSeq" id="WP_318063571.1">
    <property type="nucleotide sequence ID" value="NZ_JAWONS010000109.1"/>
</dbReference>
<feature type="transmembrane region" description="Helical" evidence="1">
    <location>
        <begin position="282"/>
        <end position="302"/>
    </location>
</feature>
<dbReference type="Proteomes" id="UP001276854">
    <property type="component" value="Unassembled WGS sequence"/>
</dbReference>
<feature type="transmembrane region" description="Helical" evidence="1">
    <location>
        <begin position="21"/>
        <end position="38"/>
    </location>
</feature>
<evidence type="ECO:0000256" key="1">
    <source>
        <dbReference type="SAM" id="Phobius"/>
    </source>
</evidence>
<feature type="transmembrane region" description="Helical" evidence="1">
    <location>
        <begin position="356"/>
        <end position="379"/>
    </location>
</feature>
<keyword evidence="1" id="KW-0812">Transmembrane</keyword>
<feature type="transmembrane region" description="Helical" evidence="1">
    <location>
        <begin position="331"/>
        <end position="349"/>
    </location>
</feature>
<feature type="transmembrane region" description="Helical" evidence="1">
    <location>
        <begin position="399"/>
        <end position="417"/>
    </location>
</feature>
<dbReference type="InterPro" id="IPR011470">
    <property type="entry name" value="DUF1576"/>
</dbReference>
<organism evidence="2 3">
    <name type="scientific">Clostridium boliviensis</name>
    <dbReference type="NCBI Taxonomy" id="318465"/>
    <lineage>
        <taxon>Bacteria</taxon>
        <taxon>Bacillati</taxon>
        <taxon>Bacillota</taxon>
        <taxon>Clostridia</taxon>
        <taxon>Eubacteriales</taxon>
        <taxon>Clostridiaceae</taxon>
        <taxon>Clostridium</taxon>
    </lineage>
</organism>